<dbReference type="EMBL" id="QICL01000036">
    <property type="protein sequence ID" value="PXV59397.1"/>
    <property type="molecule type" value="Genomic_DNA"/>
</dbReference>
<gene>
    <name evidence="3" type="ORF">CLV62_13618</name>
</gene>
<dbReference type="Proteomes" id="UP000247973">
    <property type="component" value="Unassembled WGS sequence"/>
</dbReference>
<dbReference type="OrthoDB" id="9802489at2"/>
<dbReference type="PROSITE" id="PS51257">
    <property type="entry name" value="PROKAR_LIPOPROTEIN"/>
    <property type="match status" value="1"/>
</dbReference>
<dbReference type="InterPro" id="IPR011051">
    <property type="entry name" value="RmlC_Cupin_sf"/>
</dbReference>
<evidence type="ECO:0000313" key="4">
    <source>
        <dbReference type="Proteomes" id="UP000247973"/>
    </source>
</evidence>
<evidence type="ECO:0000313" key="3">
    <source>
        <dbReference type="EMBL" id="PXV59397.1"/>
    </source>
</evidence>
<dbReference type="InterPro" id="IPR047263">
    <property type="entry name" value="HNL-like_cupin"/>
</dbReference>
<comment type="caution">
    <text evidence="3">The sequence shown here is derived from an EMBL/GenBank/DDBJ whole genome shotgun (WGS) entry which is preliminary data.</text>
</comment>
<dbReference type="PANTHER" id="PTHR43698:SF1">
    <property type="entry name" value="BLL4564 PROTEIN"/>
    <property type="match status" value="1"/>
</dbReference>
<dbReference type="RefSeq" id="WP_110312325.1">
    <property type="nucleotide sequence ID" value="NZ_QICL01000036.1"/>
</dbReference>
<evidence type="ECO:0000259" key="2">
    <source>
        <dbReference type="Pfam" id="PF07883"/>
    </source>
</evidence>
<dbReference type="GO" id="GO:0051213">
    <property type="term" value="F:dioxygenase activity"/>
    <property type="evidence" value="ECO:0007669"/>
    <property type="project" value="UniProtKB-KW"/>
</dbReference>
<feature type="domain" description="Cupin type-2" evidence="2">
    <location>
        <begin position="75"/>
        <end position="139"/>
    </location>
</feature>
<dbReference type="SUPFAM" id="SSF51182">
    <property type="entry name" value="RmlC-like cupins"/>
    <property type="match status" value="1"/>
</dbReference>
<evidence type="ECO:0000256" key="1">
    <source>
        <dbReference type="SAM" id="SignalP"/>
    </source>
</evidence>
<organism evidence="3 4">
    <name type="scientific">Dysgonomonas alginatilytica</name>
    <dbReference type="NCBI Taxonomy" id="1605892"/>
    <lineage>
        <taxon>Bacteria</taxon>
        <taxon>Pseudomonadati</taxon>
        <taxon>Bacteroidota</taxon>
        <taxon>Bacteroidia</taxon>
        <taxon>Bacteroidales</taxon>
        <taxon>Dysgonomonadaceae</taxon>
        <taxon>Dysgonomonas</taxon>
    </lineage>
</organism>
<name>A0A2V3PIG4_9BACT</name>
<proteinExistence type="predicted"/>
<reference evidence="3 4" key="1">
    <citation type="submission" date="2018-03" db="EMBL/GenBank/DDBJ databases">
        <title>Genomic Encyclopedia of Archaeal and Bacterial Type Strains, Phase II (KMG-II): from individual species to whole genera.</title>
        <authorList>
            <person name="Goeker M."/>
        </authorList>
    </citation>
    <scope>NUCLEOTIDE SEQUENCE [LARGE SCALE GENOMIC DNA]</scope>
    <source>
        <strain evidence="3 4">DSM 100214</strain>
    </source>
</reference>
<keyword evidence="1" id="KW-0732">Signal</keyword>
<dbReference type="InterPro" id="IPR014710">
    <property type="entry name" value="RmlC-like_jellyroll"/>
</dbReference>
<protein>
    <submittedName>
        <fullName evidence="3">Quercetin dioxygenase-like cupin family protein</fullName>
    </submittedName>
</protein>
<keyword evidence="3" id="KW-0560">Oxidoreductase</keyword>
<dbReference type="PANTHER" id="PTHR43698">
    <property type="entry name" value="RIBD C-TERMINAL DOMAIN CONTAINING PROTEIN"/>
    <property type="match status" value="1"/>
</dbReference>
<feature type="chain" id="PRO_5016163975" evidence="1">
    <location>
        <begin position="18"/>
        <end position="167"/>
    </location>
</feature>
<keyword evidence="3" id="KW-0223">Dioxygenase</keyword>
<feature type="signal peptide" evidence="1">
    <location>
        <begin position="1"/>
        <end position="17"/>
    </location>
</feature>
<dbReference type="Pfam" id="PF07883">
    <property type="entry name" value="Cupin_2"/>
    <property type="match status" value="1"/>
</dbReference>
<sequence length="167" mass="18718">MKKISIVLLTSIVFVFASCCNNQKNNDGMETANNKETILIFPKGEVINNDYFSGKAWLKMLVTDKDNFDATVGNVIFEPGVRNNWHSHPGGQILLCTRGTGYYQEKGKPIQLLEKGDVIEILPDIVHWHGATPDSEFEHIAIGTQSSKGSVVWLEPVTDEEYNSYKK</sequence>
<dbReference type="CDD" id="cd02233">
    <property type="entry name" value="cupin_HNL-like"/>
    <property type="match status" value="1"/>
</dbReference>
<accession>A0A2V3PIG4</accession>
<dbReference type="Gene3D" id="2.60.120.10">
    <property type="entry name" value="Jelly Rolls"/>
    <property type="match status" value="1"/>
</dbReference>
<keyword evidence="4" id="KW-1185">Reference proteome</keyword>
<dbReference type="AlphaFoldDB" id="A0A2V3PIG4"/>
<dbReference type="InterPro" id="IPR013096">
    <property type="entry name" value="Cupin_2"/>
</dbReference>